<feature type="transmembrane region" description="Helical" evidence="1">
    <location>
        <begin position="160"/>
        <end position="179"/>
    </location>
</feature>
<feature type="transmembrane region" description="Helical" evidence="1">
    <location>
        <begin position="185"/>
        <end position="202"/>
    </location>
</feature>
<feature type="transmembrane region" description="Helical" evidence="1">
    <location>
        <begin position="96"/>
        <end position="117"/>
    </location>
</feature>
<organism evidence="2 3">
    <name type="scientific">Metapseudomonas otitidis</name>
    <dbReference type="NCBI Taxonomy" id="319939"/>
    <lineage>
        <taxon>Bacteria</taxon>
        <taxon>Pseudomonadati</taxon>
        <taxon>Pseudomonadota</taxon>
        <taxon>Gammaproteobacteria</taxon>
        <taxon>Pseudomonadales</taxon>
        <taxon>Pseudomonadaceae</taxon>
        <taxon>Metapseudomonas</taxon>
    </lineage>
</organism>
<sequence length="209" mass="22317">MDENPYAPPQVELLQPEAPRPLPEWSAGQLRLLGWLSLVGFLGNLVLLLGVVSIGWFGIELPVAYTDWSGLSLVLLGSYVSLRFKVFAEARFAATGLTWPTWVVVVTSVLLQVMLMTVGDQLGSLGWEMALYGSGLVLCGAGCIWLGVRLVKVPDTYASFRVVAGAILVTGVMLVSLLLAALSSLPALVSVVATALVFFRGARELEGGR</sequence>
<protein>
    <submittedName>
        <fullName evidence="2">Uncharacterized protein</fullName>
    </submittedName>
</protein>
<reference evidence="2 3" key="1">
    <citation type="journal article" date="2020" name="Microbiol. Resour. Announc.">
        <title>Complete genome sequence of Pseudomonas otitidis strain MrB4, isolated from Lake Biwa in Japan.</title>
        <authorList>
            <person name="Miyazaki K."/>
            <person name="Hase E."/>
            <person name="Maruya T."/>
        </authorList>
    </citation>
    <scope>NUCLEOTIDE SEQUENCE [LARGE SCALE GENOMIC DNA]</scope>
    <source>
        <strain evidence="2 3">MrB4</strain>
    </source>
</reference>
<dbReference type="EMBL" id="AP022642">
    <property type="protein sequence ID" value="BCA29279.1"/>
    <property type="molecule type" value="Genomic_DNA"/>
</dbReference>
<keyword evidence="1" id="KW-1133">Transmembrane helix</keyword>
<evidence type="ECO:0000313" key="2">
    <source>
        <dbReference type="EMBL" id="BCA29279.1"/>
    </source>
</evidence>
<keyword evidence="1" id="KW-0472">Membrane</keyword>
<dbReference type="KEGG" id="poj:PtoMrB4_32560"/>
<evidence type="ECO:0000256" key="1">
    <source>
        <dbReference type="SAM" id="Phobius"/>
    </source>
</evidence>
<dbReference type="GeneID" id="57398475"/>
<proteinExistence type="predicted"/>
<dbReference type="RefSeq" id="WP_172433926.1">
    <property type="nucleotide sequence ID" value="NZ_AP022642.1"/>
</dbReference>
<accession>A0A679GP16</accession>
<gene>
    <name evidence="2" type="ORF">PtoMrB4_32560</name>
</gene>
<dbReference type="AlphaFoldDB" id="A0A679GP16"/>
<feature type="transmembrane region" description="Helical" evidence="1">
    <location>
        <begin position="129"/>
        <end position="148"/>
    </location>
</feature>
<dbReference type="Proteomes" id="UP000501237">
    <property type="component" value="Chromosome"/>
</dbReference>
<feature type="transmembrane region" description="Helical" evidence="1">
    <location>
        <begin position="32"/>
        <end position="59"/>
    </location>
</feature>
<evidence type="ECO:0000313" key="3">
    <source>
        <dbReference type="Proteomes" id="UP000501237"/>
    </source>
</evidence>
<keyword evidence="1" id="KW-0812">Transmembrane</keyword>
<name>A0A679GP16_9GAMM</name>